<evidence type="ECO:0000313" key="3">
    <source>
        <dbReference type="EMBL" id="MFC4906684.1"/>
    </source>
</evidence>
<dbReference type="EMBL" id="JBHSIT010000001">
    <property type="protein sequence ID" value="MFC4906684.1"/>
    <property type="molecule type" value="Genomic_DNA"/>
</dbReference>
<name>A0ABV9TRS4_9ACTN</name>
<evidence type="ECO:0008006" key="5">
    <source>
        <dbReference type="Google" id="ProtNLM"/>
    </source>
</evidence>
<evidence type="ECO:0000313" key="4">
    <source>
        <dbReference type="Proteomes" id="UP001595872"/>
    </source>
</evidence>
<dbReference type="Proteomes" id="UP001595872">
    <property type="component" value="Unassembled WGS sequence"/>
</dbReference>
<dbReference type="SUPFAM" id="SSF51126">
    <property type="entry name" value="Pectin lyase-like"/>
    <property type="match status" value="1"/>
</dbReference>
<dbReference type="InterPro" id="IPR011050">
    <property type="entry name" value="Pectin_lyase_fold/virulence"/>
</dbReference>
<dbReference type="InterPro" id="IPR012334">
    <property type="entry name" value="Pectin_lyas_fold"/>
</dbReference>
<dbReference type="SMART" id="SM00710">
    <property type="entry name" value="PbH1"/>
    <property type="match status" value="4"/>
</dbReference>
<evidence type="ECO:0000256" key="2">
    <source>
        <dbReference type="SAM" id="SignalP"/>
    </source>
</evidence>
<feature type="signal peptide" evidence="2">
    <location>
        <begin position="1"/>
        <end position="38"/>
    </location>
</feature>
<evidence type="ECO:0000256" key="1">
    <source>
        <dbReference type="SAM" id="MobiDB-lite"/>
    </source>
</evidence>
<keyword evidence="4" id="KW-1185">Reference proteome</keyword>
<dbReference type="RefSeq" id="WP_378252364.1">
    <property type="nucleotide sequence ID" value="NZ_JBHSIT010000001.1"/>
</dbReference>
<comment type="caution">
    <text evidence="3">The sequence shown here is derived from an EMBL/GenBank/DDBJ whole genome shotgun (WGS) entry which is preliminary data.</text>
</comment>
<dbReference type="Gene3D" id="2.160.20.10">
    <property type="entry name" value="Single-stranded right-handed beta-helix, Pectin lyase-like"/>
    <property type="match status" value="1"/>
</dbReference>
<feature type="chain" id="PRO_5045456615" description="Right handed beta helix domain-containing protein" evidence="2">
    <location>
        <begin position="39"/>
        <end position="517"/>
    </location>
</feature>
<organism evidence="3 4">
    <name type="scientific">Actinomadura gamaensis</name>
    <dbReference type="NCBI Taxonomy" id="1763541"/>
    <lineage>
        <taxon>Bacteria</taxon>
        <taxon>Bacillati</taxon>
        <taxon>Actinomycetota</taxon>
        <taxon>Actinomycetes</taxon>
        <taxon>Streptosporangiales</taxon>
        <taxon>Thermomonosporaceae</taxon>
        <taxon>Actinomadura</taxon>
    </lineage>
</organism>
<reference evidence="4" key="1">
    <citation type="journal article" date="2019" name="Int. J. Syst. Evol. Microbiol.">
        <title>The Global Catalogue of Microorganisms (GCM) 10K type strain sequencing project: providing services to taxonomists for standard genome sequencing and annotation.</title>
        <authorList>
            <consortium name="The Broad Institute Genomics Platform"/>
            <consortium name="The Broad Institute Genome Sequencing Center for Infectious Disease"/>
            <person name="Wu L."/>
            <person name="Ma J."/>
        </authorList>
    </citation>
    <scope>NUCLEOTIDE SEQUENCE [LARGE SCALE GENOMIC DNA]</scope>
    <source>
        <strain evidence="4">KLKA75</strain>
    </source>
</reference>
<feature type="region of interest" description="Disordered" evidence="1">
    <location>
        <begin position="498"/>
        <end position="517"/>
    </location>
</feature>
<dbReference type="InterPro" id="IPR006626">
    <property type="entry name" value="PbH1"/>
</dbReference>
<protein>
    <recommendedName>
        <fullName evidence="5">Right handed beta helix domain-containing protein</fullName>
    </recommendedName>
</protein>
<accession>A0ABV9TRS4</accession>
<sequence length="517" mass="52734">MRIRSIVKQLSVSRANRGFAAALAALAATAFTAAPATAFTAAPATAFTAAPATAAGGTVYLDCSRSTNGNGSQTSPYNNLAAVNALTFQPGDTLALASGTTCTGTLAPKGSGTADAPISIAPYGSGAAPVINGNGAENALSLTDQDNWTIGAIKLTNPASALAQREGLLIQATDGRVHSGYDIDGLIVDDVAGQTNKATQAAQFSNSACIRTGAVNAGSVLNDVHVHDTRVSNCGGGGIKVRVGSAGARGSGVLIEHNTVSAVGGDGIIASYAEAPMIQYNTAAGLGTGAHPWTGGNFAGIWVLGDHDPTMQHNVVYGSIMSAYDSEAFDCDWGNTGTCLVQYNYTHDNAGGIFLNCDGCGTSGAPTEVVRYNVFQQDCRMISNGNAAKLLFYNNVVYCPGKKLDIHVPTTSTLENNIWTGTSDSTLPTGTGVSWLWNVFQGVPRPTANGIVGDPQFVDPGTGGDTLTSVDGYKLRSTSPALNNGGVVSGNGGRDYWGNPVSSTAKPHRGAYNGPGL</sequence>
<gene>
    <name evidence="3" type="ORF">ACFPCY_05100</name>
</gene>
<keyword evidence="2" id="KW-0732">Signal</keyword>
<proteinExistence type="predicted"/>